<dbReference type="RefSeq" id="WP_354550661.1">
    <property type="nucleotide sequence ID" value="NZ_JBEPSD010000002.1"/>
</dbReference>
<keyword evidence="1" id="KW-0812">Transmembrane</keyword>
<dbReference type="PANTHER" id="PTHR23150:SF35">
    <property type="entry name" value="BLL6746 PROTEIN"/>
    <property type="match status" value="1"/>
</dbReference>
<protein>
    <submittedName>
        <fullName evidence="3">Formylglycine-generating enzyme required for sulfatase activity</fullName>
    </submittedName>
</protein>
<proteinExistence type="predicted"/>
<dbReference type="Gene3D" id="3.90.1580.10">
    <property type="entry name" value="paralog of FGE (formylglycine-generating enzyme)"/>
    <property type="match status" value="1"/>
</dbReference>
<name>A0ABV2PZU7_9GAMM</name>
<evidence type="ECO:0000256" key="1">
    <source>
        <dbReference type="SAM" id="Phobius"/>
    </source>
</evidence>
<keyword evidence="4" id="KW-1185">Reference proteome</keyword>
<evidence type="ECO:0000313" key="3">
    <source>
        <dbReference type="EMBL" id="MET4570167.1"/>
    </source>
</evidence>
<dbReference type="InterPro" id="IPR011990">
    <property type="entry name" value="TPR-like_helical_dom_sf"/>
</dbReference>
<organism evidence="3 4">
    <name type="scientific">Rhodanobacter soli</name>
    <dbReference type="NCBI Taxonomy" id="590609"/>
    <lineage>
        <taxon>Bacteria</taxon>
        <taxon>Pseudomonadati</taxon>
        <taxon>Pseudomonadota</taxon>
        <taxon>Gammaproteobacteria</taxon>
        <taxon>Lysobacterales</taxon>
        <taxon>Rhodanobacteraceae</taxon>
        <taxon>Rhodanobacter</taxon>
    </lineage>
</organism>
<reference evidence="3 4" key="1">
    <citation type="submission" date="2024-06" db="EMBL/GenBank/DDBJ databases">
        <title>Sorghum-associated microbial communities from plants grown in Nebraska, USA.</title>
        <authorList>
            <person name="Schachtman D."/>
        </authorList>
    </citation>
    <scope>NUCLEOTIDE SEQUENCE [LARGE SCALE GENOMIC DNA]</scope>
    <source>
        <strain evidence="3 4">1757</strain>
    </source>
</reference>
<sequence length="645" mass="69473">MPNNATLRRQRTLGGALGVIVLGFALTYHFFPRLFHVDPTQAPRRSMSLGAATSGSGLQPERMSAIGELNAGPPLTLAPTAVIVARNSKNANLPEQLSADPPEVKALLDRATKALHAGQLVGDGNSAAALFQQALKDKPDSRRAVQGLFDVRARLVAEIDQDIAVGDVDAAQDLLGALRALPNAEAEVTQLEASLKVLEKVRPMLAKAAGLLQQGRADRPAGGSALDLYREVQTLDPQNAVAEQGIFQVQRAVLDRALAAVAQNDFSGADRELAEAQTIRPGSQQMIDVHKRVDDMREQRANGVLAQAHSALDAGNVGLAAKLAAQVRAIDPSLAALAAFDEQLTNARLYASYKPGQVFTDRYVDLPGKAPAMVVIPTGSFQMGAPADGEDHADAETPQHTVTISKGFAMARTAVTVGEFREFVRASGYVPDSIKLGGASVYDERSGALRDDSDATWQDDYAGRKADDKLPVVNVSWNDAKAYADWLGQRTGKTYRLPSEAEFEYALRGGTSTRYWWGDGMPTRSVENLTGSGDRSHSGRRWSHAFRNYRDGYWGPAPVMSFAANPFGLYDINGNVSEWAQDCWHDNYVRAPNDGSAWINPGCRSHVVRGGSWGSSPDQVDSAYRQGADGSLRSGRVGFRVVREL</sequence>
<dbReference type="InterPro" id="IPR016187">
    <property type="entry name" value="CTDL_fold"/>
</dbReference>
<feature type="transmembrane region" description="Helical" evidence="1">
    <location>
        <begin position="12"/>
        <end position="31"/>
    </location>
</feature>
<dbReference type="Gene3D" id="1.25.40.10">
    <property type="entry name" value="Tetratricopeptide repeat domain"/>
    <property type="match status" value="1"/>
</dbReference>
<dbReference type="InterPro" id="IPR005532">
    <property type="entry name" value="SUMF_dom"/>
</dbReference>
<dbReference type="InterPro" id="IPR042095">
    <property type="entry name" value="SUMF_sf"/>
</dbReference>
<comment type="caution">
    <text evidence="3">The sequence shown here is derived from an EMBL/GenBank/DDBJ whole genome shotgun (WGS) entry which is preliminary data.</text>
</comment>
<feature type="domain" description="Sulfatase-modifying factor enzyme-like" evidence="2">
    <location>
        <begin position="370"/>
        <end position="643"/>
    </location>
</feature>
<accession>A0ABV2PZU7</accession>
<dbReference type="EMBL" id="JBEPSD010000002">
    <property type="protein sequence ID" value="MET4570167.1"/>
    <property type="molecule type" value="Genomic_DNA"/>
</dbReference>
<keyword evidence="1" id="KW-1133">Transmembrane helix</keyword>
<evidence type="ECO:0000313" key="4">
    <source>
        <dbReference type="Proteomes" id="UP001549251"/>
    </source>
</evidence>
<dbReference type="Proteomes" id="UP001549251">
    <property type="component" value="Unassembled WGS sequence"/>
</dbReference>
<gene>
    <name evidence="3" type="ORF">ABIE04_002528</name>
</gene>
<dbReference type="PANTHER" id="PTHR23150">
    <property type="entry name" value="SULFATASE MODIFYING FACTOR 1, 2"/>
    <property type="match status" value="1"/>
</dbReference>
<dbReference type="SUPFAM" id="SSF56436">
    <property type="entry name" value="C-type lectin-like"/>
    <property type="match status" value="1"/>
</dbReference>
<dbReference type="Pfam" id="PF03781">
    <property type="entry name" value="FGE-sulfatase"/>
    <property type="match status" value="1"/>
</dbReference>
<keyword evidence="1" id="KW-0472">Membrane</keyword>
<evidence type="ECO:0000259" key="2">
    <source>
        <dbReference type="Pfam" id="PF03781"/>
    </source>
</evidence>
<dbReference type="InterPro" id="IPR051043">
    <property type="entry name" value="Sulfatase_Mod_Factor_Kinase"/>
</dbReference>